<dbReference type="Pfam" id="PF01381">
    <property type="entry name" value="HTH_3"/>
    <property type="match status" value="1"/>
</dbReference>
<reference evidence="3 4" key="1">
    <citation type="submission" date="2018-06" db="EMBL/GenBank/DDBJ databases">
        <authorList>
            <person name="Strepis N."/>
        </authorList>
    </citation>
    <scope>NUCLEOTIDE SEQUENCE [LARGE SCALE GENOMIC DNA]</scope>
    <source>
        <strain evidence="3">LUCI</strain>
    </source>
</reference>
<keyword evidence="4" id="KW-1185">Reference proteome</keyword>
<keyword evidence="1" id="KW-0238">DNA-binding</keyword>
<dbReference type="RefSeq" id="WP_122626682.1">
    <property type="nucleotide sequence ID" value="NZ_UPPP01000058.1"/>
</dbReference>
<dbReference type="CDD" id="cd00093">
    <property type="entry name" value="HTH_XRE"/>
    <property type="match status" value="1"/>
</dbReference>
<sequence length="75" mass="8624">MFRKEIFCERLRALRLSQNLTLEQLAEELGLVKQTINNWEKGVRAPSLEASIALAEYFNVSLDYLVGLSDKPKRV</sequence>
<evidence type="ECO:0000313" key="4">
    <source>
        <dbReference type="Proteomes" id="UP000277811"/>
    </source>
</evidence>
<dbReference type="PANTHER" id="PTHR46558:SF11">
    <property type="entry name" value="HTH-TYPE TRANSCRIPTIONAL REGULATOR XRE"/>
    <property type="match status" value="1"/>
</dbReference>
<dbReference type="OrthoDB" id="9812239at2"/>
<gene>
    <name evidence="3" type="ORF">LUCI_0917</name>
</gene>
<protein>
    <recommendedName>
        <fullName evidence="2">HTH cro/C1-type domain-containing protein</fullName>
    </recommendedName>
</protein>
<evidence type="ECO:0000259" key="2">
    <source>
        <dbReference type="PROSITE" id="PS50943"/>
    </source>
</evidence>
<accession>A0A498QZR0</accession>
<dbReference type="InterPro" id="IPR001387">
    <property type="entry name" value="Cro/C1-type_HTH"/>
</dbReference>
<evidence type="ECO:0000256" key="1">
    <source>
        <dbReference type="ARBA" id="ARBA00023125"/>
    </source>
</evidence>
<dbReference type="Gene3D" id="1.10.260.40">
    <property type="entry name" value="lambda repressor-like DNA-binding domains"/>
    <property type="match status" value="1"/>
</dbReference>
<dbReference type="PROSITE" id="PS50943">
    <property type="entry name" value="HTH_CROC1"/>
    <property type="match status" value="1"/>
</dbReference>
<organism evidence="3 4">
    <name type="scientific">Lucifera butyrica</name>
    <dbReference type="NCBI Taxonomy" id="1351585"/>
    <lineage>
        <taxon>Bacteria</taxon>
        <taxon>Bacillati</taxon>
        <taxon>Bacillota</taxon>
        <taxon>Negativicutes</taxon>
        <taxon>Veillonellales</taxon>
        <taxon>Veillonellaceae</taxon>
        <taxon>Lucifera</taxon>
    </lineage>
</organism>
<name>A0A498QZR0_9FIRM</name>
<feature type="domain" description="HTH cro/C1-type" evidence="2">
    <location>
        <begin position="11"/>
        <end position="65"/>
    </location>
</feature>
<dbReference type="EMBL" id="UPPP01000058">
    <property type="protein sequence ID" value="VBB05706.1"/>
    <property type="molecule type" value="Genomic_DNA"/>
</dbReference>
<dbReference type="PANTHER" id="PTHR46558">
    <property type="entry name" value="TRACRIPTIONAL REGULATORY PROTEIN-RELATED-RELATED"/>
    <property type="match status" value="1"/>
</dbReference>
<dbReference type="SMART" id="SM00530">
    <property type="entry name" value="HTH_XRE"/>
    <property type="match status" value="1"/>
</dbReference>
<dbReference type="SUPFAM" id="SSF47413">
    <property type="entry name" value="lambda repressor-like DNA-binding domains"/>
    <property type="match status" value="1"/>
</dbReference>
<proteinExistence type="predicted"/>
<dbReference type="AlphaFoldDB" id="A0A498QZR0"/>
<dbReference type="Proteomes" id="UP000277811">
    <property type="component" value="Unassembled WGS sequence"/>
</dbReference>
<evidence type="ECO:0000313" key="3">
    <source>
        <dbReference type="EMBL" id="VBB05706.1"/>
    </source>
</evidence>
<dbReference type="GO" id="GO:0003677">
    <property type="term" value="F:DNA binding"/>
    <property type="evidence" value="ECO:0007669"/>
    <property type="project" value="UniProtKB-KW"/>
</dbReference>
<dbReference type="InterPro" id="IPR010982">
    <property type="entry name" value="Lambda_DNA-bd_dom_sf"/>
</dbReference>